<dbReference type="Gene3D" id="3.80.10.10">
    <property type="entry name" value="Ribonuclease Inhibitor"/>
    <property type="match status" value="1"/>
</dbReference>
<keyword evidence="1" id="KW-0732">Signal</keyword>
<comment type="caution">
    <text evidence="2">The sequence shown here is derived from an EMBL/GenBank/DDBJ whole genome shotgun (WGS) entry which is preliminary data.</text>
</comment>
<name>G4TGP4_SERID</name>
<dbReference type="SUPFAM" id="SSF52047">
    <property type="entry name" value="RNI-like"/>
    <property type="match status" value="1"/>
</dbReference>
<dbReference type="Proteomes" id="UP000007148">
    <property type="component" value="Unassembled WGS sequence"/>
</dbReference>
<feature type="signal peptide" evidence="1">
    <location>
        <begin position="1"/>
        <end position="18"/>
    </location>
</feature>
<dbReference type="AlphaFoldDB" id="G4TGP4"/>
<evidence type="ECO:0000313" key="2">
    <source>
        <dbReference type="EMBL" id="CCA70481.1"/>
    </source>
</evidence>
<proteinExistence type="predicted"/>
<evidence type="ECO:0000313" key="3">
    <source>
        <dbReference type="Proteomes" id="UP000007148"/>
    </source>
</evidence>
<evidence type="ECO:0000256" key="1">
    <source>
        <dbReference type="SAM" id="SignalP"/>
    </source>
</evidence>
<organism evidence="2 3">
    <name type="scientific">Serendipita indica (strain DSM 11827)</name>
    <name type="common">Root endophyte fungus</name>
    <name type="synonym">Piriformospora indica</name>
    <dbReference type="NCBI Taxonomy" id="1109443"/>
    <lineage>
        <taxon>Eukaryota</taxon>
        <taxon>Fungi</taxon>
        <taxon>Dikarya</taxon>
        <taxon>Basidiomycota</taxon>
        <taxon>Agaricomycotina</taxon>
        <taxon>Agaricomycetes</taxon>
        <taxon>Sebacinales</taxon>
        <taxon>Serendipitaceae</taxon>
        <taxon>Serendipita</taxon>
    </lineage>
</organism>
<feature type="chain" id="PRO_5003468509" description="F-box domain-containing protein" evidence="1">
    <location>
        <begin position="19"/>
        <end position="567"/>
    </location>
</feature>
<reference evidence="2 3" key="1">
    <citation type="journal article" date="2011" name="PLoS Pathog.">
        <title>Endophytic Life Strategies Decoded by Genome and Transcriptome Analyses of the Mutualistic Root Symbiont Piriformospora indica.</title>
        <authorList>
            <person name="Zuccaro A."/>
            <person name="Lahrmann U."/>
            <person name="Guldener U."/>
            <person name="Langen G."/>
            <person name="Pfiffi S."/>
            <person name="Biedenkopf D."/>
            <person name="Wong P."/>
            <person name="Samans B."/>
            <person name="Grimm C."/>
            <person name="Basiewicz M."/>
            <person name="Murat C."/>
            <person name="Martin F."/>
            <person name="Kogel K.H."/>
        </authorList>
    </citation>
    <scope>NUCLEOTIDE SEQUENCE [LARGE SCALE GENOMIC DNA]</scope>
    <source>
        <strain evidence="2 3">DSM 11827</strain>
    </source>
</reference>
<dbReference type="OrthoDB" id="3365698at2759"/>
<dbReference type="HOGENOM" id="CLU_543112_0_0_1"/>
<dbReference type="InterPro" id="IPR032675">
    <property type="entry name" value="LRR_dom_sf"/>
</dbReference>
<gene>
    <name evidence="2" type="ORF">PIIN_04419</name>
</gene>
<accession>G4TGP4</accession>
<sequence length="567" mass="63423">MTPMVRLRALLFTQSTIAEFLTSYFEQRAGSSRELFIGTGKHPLKSKSYNQPLACTSSSAMSESGDSDVTDDFELFPSRAALHPDAYAHPIASYPQEILGRIFLFWRDGVWARHLLSGLKGGHHHFGMHAPFVLSSVCRTFREAAHSTPDLWSFLYIDCSASKNDYNSKHLLSRLKRTVELAGDTTRLTLCFQALNVDAFDTGWFRGMQALLEPLRTRWGSIIVSFGRNNDLSSCWNIWPLAACNVSVLRLLGSVEEQASIVPRTPFLSICTSLVHLELRNVAYVHQNGVVFPTVQSLSVGPSAGSVLGQTSIMHLFRSFPNVIKLRLLAFENSGLTVHAQPWPNMSQLGRLESLTVSPVLLRTSLQGLQQRPHLPALMRVSIHFTSSMRDDAPEGAVIEPDDLSGECSDVDGDDDECSENARRVEDLCAVGTFLSKSLVETLTLRGLDRDFDENLISEKIIQPMNTTRLKHLCLKECSEHTTQVISVVLRPSRIFVNSGRHSPPERAGYLTHLHSLKLIKCRQVDGPDVVKLVRNAPHWLKVVEMRDTDIDDESYEEIQAILSERM</sequence>
<evidence type="ECO:0008006" key="4">
    <source>
        <dbReference type="Google" id="ProtNLM"/>
    </source>
</evidence>
<keyword evidence="3" id="KW-1185">Reference proteome</keyword>
<protein>
    <recommendedName>
        <fullName evidence="4">F-box domain-containing protein</fullName>
    </recommendedName>
</protein>
<dbReference type="EMBL" id="CAFZ01000084">
    <property type="protein sequence ID" value="CCA70481.1"/>
    <property type="molecule type" value="Genomic_DNA"/>
</dbReference>
<dbReference type="InParanoid" id="G4TGP4"/>